<dbReference type="PANTHER" id="PTHR37451:SF4">
    <property type="entry name" value="MARVEL DOMAIN-CONTAINING PROTEIN"/>
    <property type="match status" value="1"/>
</dbReference>
<dbReference type="EMBL" id="KV875100">
    <property type="protein sequence ID" value="OIW26879.1"/>
    <property type="molecule type" value="Genomic_DNA"/>
</dbReference>
<dbReference type="PANTHER" id="PTHR37451">
    <property type="entry name" value="MARVEL DOMAIN"/>
    <property type="match status" value="1"/>
</dbReference>
<keyword evidence="3 6" id="KW-1133">Transmembrane helix</keyword>
<proteinExistence type="predicted"/>
<feature type="transmembrane region" description="Helical" evidence="6">
    <location>
        <begin position="145"/>
        <end position="169"/>
    </location>
</feature>
<evidence type="ECO:0000256" key="4">
    <source>
        <dbReference type="ARBA" id="ARBA00023136"/>
    </source>
</evidence>
<dbReference type="Pfam" id="PF01284">
    <property type="entry name" value="MARVEL"/>
    <property type="match status" value="1"/>
</dbReference>
<accession>A0A1J7IGN4</accession>
<evidence type="ECO:0000256" key="2">
    <source>
        <dbReference type="ARBA" id="ARBA00022692"/>
    </source>
</evidence>
<keyword evidence="4 6" id="KW-0472">Membrane</keyword>
<evidence type="ECO:0000256" key="5">
    <source>
        <dbReference type="SAM" id="MobiDB-lite"/>
    </source>
</evidence>
<comment type="subcellular location">
    <subcellularLocation>
        <location evidence="1">Membrane</location>
        <topology evidence="1">Multi-pass membrane protein</topology>
    </subcellularLocation>
</comment>
<dbReference type="Proteomes" id="UP000182658">
    <property type="component" value="Unassembled WGS sequence"/>
</dbReference>
<evidence type="ECO:0000256" key="1">
    <source>
        <dbReference type="ARBA" id="ARBA00004141"/>
    </source>
</evidence>
<feature type="compositionally biased region" description="Polar residues" evidence="5">
    <location>
        <begin position="235"/>
        <end position="255"/>
    </location>
</feature>
<evidence type="ECO:0000256" key="6">
    <source>
        <dbReference type="SAM" id="Phobius"/>
    </source>
</evidence>
<evidence type="ECO:0000313" key="9">
    <source>
        <dbReference type="Proteomes" id="UP000182658"/>
    </source>
</evidence>
<feature type="transmembrane region" description="Helical" evidence="6">
    <location>
        <begin position="97"/>
        <end position="114"/>
    </location>
</feature>
<dbReference type="InParanoid" id="A0A1J7IGN4"/>
<dbReference type="STRING" id="1408157.A0A1J7IGN4"/>
<dbReference type="InterPro" id="IPR008253">
    <property type="entry name" value="Marvel"/>
</dbReference>
<dbReference type="OrthoDB" id="5325022at2759"/>
<feature type="domain" description="MARVEL" evidence="7">
    <location>
        <begin position="31"/>
        <end position="163"/>
    </location>
</feature>
<reference evidence="8 9" key="1">
    <citation type="submission" date="2016-10" db="EMBL/GenBank/DDBJ databases">
        <title>Draft genome sequence of Coniochaeta ligniaria NRRL30616, a lignocellulolytic fungus for bioabatement of inhibitors in plant biomass hydrolysates.</title>
        <authorList>
            <consortium name="DOE Joint Genome Institute"/>
            <person name="Jimenez D.J."/>
            <person name="Hector R.E."/>
            <person name="Riley R."/>
            <person name="Sun H."/>
            <person name="Grigoriev I.V."/>
            <person name="Van Elsas J.D."/>
            <person name="Nichols N.N."/>
        </authorList>
    </citation>
    <scope>NUCLEOTIDE SEQUENCE [LARGE SCALE GENOMIC DNA]</scope>
    <source>
        <strain evidence="8 9">NRRL 30616</strain>
    </source>
</reference>
<evidence type="ECO:0000259" key="7">
    <source>
        <dbReference type="Pfam" id="PF01284"/>
    </source>
</evidence>
<name>A0A1J7IGN4_9PEZI</name>
<keyword evidence="9" id="KW-1185">Reference proteome</keyword>
<keyword evidence="2 6" id="KW-0812">Transmembrane</keyword>
<dbReference type="GO" id="GO:0016020">
    <property type="term" value="C:membrane"/>
    <property type="evidence" value="ECO:0007669"/>
    <property type="project" value="UniProtKB-SubCell"/>
</dbReference>
<evidence type="ECO:0000313" key="8">
    <source>
        <dbReference type="EMBL" id="OIW26879.1"/>
    </source>
</evidence>
<evidence type="ECO:0000256" key="3">
    <source>
        <dbReference type="ARBA" id="ARBA00022989"/>
    </source>
</evidence>
<feature type="transmembrane region" description="Helical" evidence="6">
    <location>
        <begin position="64"/>
        <end position="85"/>
    </location>
</feature>
<protein>
    <recommendedName>
        <fullName evidence="7">MARVEL domain-containing protein</fullName>
    </recommendedName>
</protein>
<sequence>MVNWTANIWDVREHDGKSRAHIPAQPVWSAVGLRIVQLVLAFIILVMTAYAASQFGTGDLAGFGLAWFTFILTVGYIVYLGVSLFTATHIYNYWAQLVLESLLVIFWLCTWAVLASEASQLSPFDDFYSYYYGNNWKSAVNCMKASAALGALLWVTFVITLVFFVLALLSHRKTAAGTTTGPISDKPVVDGPAPFEMQNQQQPAYPQQAYQAPHQDSPYETQPQQTYPVEQQQQAYHTGEQQPQQAYPVDHQQQAPYPVEQPQQAYAVPEHQQQQAYAVPENREPHHQV</sequence>
<feature type="region of interest" description="Disordered" evidence="5">
    <location>
        <begin position="176"/>
        <end position="289"/>
    </location>
</feature>
<feature type="compositionally biased region" description="Low complexity" evidence="5">
    <location>
        <begin position="198"/>
        <end position="234"/>
    </location>
</feature>
<feature type="transmembrane region" description="Helical" evidence="6">
    <location>
        <begin position="27"/>
        <end position="52"/>
    </location>
</feature>
<gene>
    <name evidence="8" type="ORF">CONLIGDRAFT_492254</name>
</gene>
<dbReference type="AlphaFoldDB" id="A0A1J7IGN4"/>
<organism evidence="8 9">
    <name type="scientific">Coniochaeta ligniaria NRRL 30616</name>
    <dbReference type="NCBI Taxonomy" id="1408157"/>
    <lineage>
        <taxon>Eukaryota</taxon>
        <taxon>Fungi</taxon>
        <taxon>Dikarya</taxon>
        <taxon>Ascomycota</taxon>
        <taxon>Pezizomycotina</taxon>
        <taxon>Sordariomycetes</taxon>
        <taxon>Sordariomycetidae</taxon>
        <taxon>Coniochaetales</taxon>
        <taxon>Coniochaetaceae</taxon>
        <taxon>Coniochaeta</taxon>
    </lineage>
</organism>